<proteinExistence type="predicted"/>
<dbReference type="Pfam" id="PF00994">
    <property type="entry name" value="MoCF_biosynth"/>
    <property type="match status" value="1"/>
</dbReference>
<comment type="pathway">
    <text evidence="1">Cofactor biosynthesis; molybdopterin biosynthesis.</text>
</comment>
<sequence length="180" mass="18084">MAGHGHDDLHLGDVAPLDVKVLTVSDGVVHGVREDRSGAALVDRCEAEGWTVVDTAVTADGTEAVAEAIRALAVGFHGLVVTTGGTGFGPRDQTPEGTLAVLDRQAPGLAEAMRLANPLGRLSRGVAGTCGTALVLNTPGSSKGCVECLEAVVDVVPHAVRLLVDNADPHPSGEGSGTGG</sequence>
<dbReference type="PANTHER" id="PTHR43764">
    <property type="entry name" value="MOLYBDENUM COFACTOR BIOSYNTHESIS"/>
    <property type="match status" value="1"/>
</dbReference>
<dbReference type="SMART" id="SM00852">
    <property type="entry name" value="MoCF_biosynth"/>
    <property type="match status" value="1"/>
</dbReference>
<dbReference type="Gene3D" id="3.40.980.10">
    <property type="entry name" value="MoaB/Mog-like domain"/>
    <property type="match status" value="1"/>
</dbReference>
<dbReference type="InterPro" id="IPR001453">
    <property type="entry name" value="MoaB/Mog_dom"/>
</dbReference>
<dbReference type="InterPro" id="IPR008284">
    <property type="entry name" value="MoCF_biosynth_CS"/>
</dbReference>
<dbReference type="EMBL" id="UINC01001892">
    <property type="protein sequence ID" value="SUZ90409.1"/>
    <property type="molecule type" value="Genomic_DNA"/>
</dbReference>
<evidence type="ECO:0000259" key="3">
    <source>
        <dbReference type="SMART" id="SM00852"/>
    </source>
</evidence>
<protein>
    <recommendedName>
        <fullName evidence="3">MoaB/Mog domain-containing protein</fullName>
    </recommendedName>
</protein>
<feature type="domain" description="MoaB/Mog" evidence="3">
    <location>
        <begin position="20"/>
        <end position="159"/>
    </location>
</feature>
<organism evidence="4">
    <name type="scientific">marine metagenome</name>
    <dbReference type="NCBI Taxonomy" id="408172"/>
    <lineage>
        <taxon>unclassified sequences</taxon>
        <taxon>metagenomes</taxon>
        <taxon>ecological metagenomes</taxon>
    </lineage>
</organism>
<dbReference type="PANTHER" id="PTHR43764:SF1">
    <property type="entry name" value="MOLYBDOPTERIN MOLYBDOTRANSFERASE"/>
    <property type="match status" value="1"/>
</dbReference>
<dbReference type="SUPFAM" id="SSF53218">
    <property type="entry name" value="Molybdenum cofactor biosynthesis proteins"/>
    <property type="match status" value="1"/>
</dbReference>
<dbReference type="AlphaFoldDB" id="A0A381RHP3"/>
<evidence type="ECO:0000313" key="4">
    <source>
        <dbReference type="EMBL" id="SUZ90409.1"/>
    </source>
</evidence>
<gene>
    <name evidence="4" type="ORF">METZ01_LOCUS43263</name>
</gene>
<dbReference type="PROSITE" id="PS01078">
    <property type="entry name" value="MOCF_BIOSYNTHESIS_1"/>
    <property type="match status" value="1"/>
</dbReference>
<evidence type="ECO:0000256" key="1">
    <source>
        <dbReference type="ARBA" id="ARBA00005046"/>
    </source>
</evidence>
<accession>A0A381RHP3</accession>
<dbReference type="GO" id="GO:0006777">
    <property type="term" value="P:Mo-molybdopterin cofactor biosynthetic process"/>
    <property type="evidence" value="ECO:0007669"/>
    <property type="project" value="UniProtKB-KW"/>
</dbReference>
<evidence type="ECO:0000256" key="2">
    <source>
        <dbReference type="ARBA" id="ARBA00023150"/>
    </source>
</evidence>
<name>A0A381RHP3_9ZZZZ</name>
<dbReference type="InterPro" id="IPR051920">
    <property type="entry name" value="MPT_Adenylyltrnsfr/MoaC-Rel"/>
</dbReference>
<dbReference type="InterPro" id="IPR036425">
    <property type="entry name" value="MoaB/Mog-like_dom_sf"/>
</dbReference>
<dbReference type="NCBIfam" id="TIGR00177">
    <property type="entry name" value="molyb_syn"/>
    <property type="match status" value="1"/>
</dbReference>
<reference evidence="4" key="1">
    <citation type="submission" date="2018-05" db="EMBL/GenBank/DDBJ databases">
        <authorList>
            <person name="Lanie J.A."/>
            <person name="Ng W.-L."/>
            <person name="Kazmierczak K.M."/>
            <person name="Andrzejewski T.M."/>
            <person name="Davidsen T.M."/>
            <person name="Wayne K.J."/>
            <person name="Tettelin H."/>
            <person name="Glass J.I."/>
            <person name="Rusch D."/>
            <person name="Podicherti R."/>
            <person name="Tsui H.-C.T."/>
            <person name="Winkler M.E."/>
        </authorList>
    </citation>
    <scope>NUCLEOTIDE SEQUENCE</scope>
</reference>
<dbReference type="CDD" id="cd00886">
    <property type="entry name" value="MogA_MoaB"/>
    <property type="match status" value="1"/>
</dbReference>
<keyword evidence="2" id="KW-0501">Molybdenum cofactor biosynthesis</keyword>